<evidence type="ECO:0000256" key="6">
    <source>
        <dbReference type="ARBA" id="ARBA00022824"/>
    </source>
</evidence>
<gene>
    <name evidence="11" type="primary">PIGS</name>
    <name evidence="11" type="ORF">Anas_02239</name>
</gene>
<name>A0A5N5T0A6_9CRUS</name>
<comment type="subcellular location">
    <subcellularLocation>
        <location evidence="1">Endoplasmic reticulum membrane</location>
        <topology evidence="1">Multi-pass membrane protein</topology>
    </subcellularLocation>
</comment>
<comment type="caution">
    <text evidence="11">The sequence shown here is derived from an EMBL/GenBank/DDBJ whole genome shotgun (WGS) entry which is preliminary data.</text>
</comment>
<keyword evidence="12" id="KW-1185">Reference proteome</keyword>
<comment type="pathway">
    <text evidence="2">Glycolipid biosynthesis; glycosylphosphatidylinositol-anchor biosynthesis.</text>
</comment>
<dbReference type="Proteomes" id="UP000326759">
    <property type="component" value="Unassembled WGS sequence"/>
</dbReference>
<keyword evidence="4" id="KW-0337">GPI-anchor biosynthesis</keyword>
<dbReference type="UniPathway" id="UPA00196"/>
<dbReference type="GO" id="GO:0042765">
    <property type="term" value="C:GPI-anchor transamidase complex"/>
    <property type="evidence" value="ECO:0007669"/>
    <property type="project" value="InterPro"/>
</dbReference>
<keyword evidence="8 10" id="KW-0472">Membrane</keyword>
<keyword evidence="6" id="KW-0256">Endoplasmic reticulum</keyword>
<dbReference type="EMBL" id="SEYY01016217">
    <property type="protein sequence ID" value="KAB7499884.1"/>
    <property type="molecule type" value="Genomic_DNA"/>
</dbReference>
<dbReference type="InterPro" id="IPR019540">
    <property type="entry name" value="PtdIno-glycan_biosynth_class_S"/>
</dbReference>
<reference evidence="11 12" key="1">
    <citation type="journal article" date="2019" name="PLoS Biol.">
        <title>Sex chromosomes control vertical transmission of feminizing Wolbachia symbionts in an isopod.</title>
        <authorList>
            <person name="Becking T."/>
            <person name="Chebbi M.A."/>
            <person name="Giraud I."/>
            <person name="Moumen B."/>
            <person name="Laverre T."/>
            <person name="Caubet Y."/>
            <person name="Peccoud J."/>
            <person name="Gilbert C."/>
            <person name="Cordaux R."/>
        </authorList>
    </citation>
    <scope>NUCLEOTIDE SEQUENCE [LARGE SCALE GENOMIC DNA]</scope>
    <source>
        <strain evidence="11">ANa2</strain>
        <tissue evidence="11">Whole body excluding digestive tract and cuticle</tissue>
    </source>
</reference>
<keyword evidence="7 10" id="KW-1133">Transmembrane helix</keyword>
<evidence type="ECO:0000313" key="11">
    <source>
        <dbReference type="EMBL" id="KAB7499884.1"/>
    </source>
</evidence>
<evidence type="ECO:0000256" key="5">
    <source>
        <dbReference type="ARBA" id="ARBA00022692"/>
    </source>
</evidence>
<evidence type="ECO:0000256" key="7">
    <source>
        <dbReference type="ARBA" id="ARBA00022989"/>
    </source>
</evidence>
<evidence type="ECO:0000256" key="1">
    <source>
        <dbReference type="ARBA" id="ARBA00004477"/>
    </source>
</evidence>
<dbReference type="OrthoDB" id="28748at2759"/>
<keyword evidence="5 10" id="KW-0812">Transmembrane</keyword>
<dbReference type="AlphaFoldDB" id="A0A5N5T0A6"/>
<evidence type="ECO:0000313" key="12">
    <source>
        <dbReference type="Proteomes" id="UP000326759"/>
    </source>
</evidence>
<dbReference type="GO" id="GO:0016255">
    <property type="term" value="P:attachment of GPI anchor to protein"/>
    <property type="evidence" value="ECO:0007669"/>
    <property type="project" value="InterPro"/>
</dbReference>
<evidence type="ECO:0000256" key="10">
    <source>
        <dbReference type="SAM" id="Phobius"/>
    </source>
</evidence>
<evidence type="ECO:0000256" key="4">
    <source>
        <dbReference type="ARBA" id="ARBA00022502"/>
    </source>
</evidence>
<evidence type="ECO:0000256" key="3">
    <source>
        <dbReference type="ARBA" id="ARBA00005316"/>
    </source>
</evidence>
<comment type="similarity">
    <text evidence="3">Belongs to the PIGS family.</text>
</comment>
<dbReference type="Pfam" id="PF10510">
    <property type="entry name" value="PIG-S"/>
    <property type="match status" value="1"/>
</dbReference>
<proteinExistence type="inferred from homology"/>
<organism evidence="11 12">
    <name type="scientific">Armadillidium nasatum</name>
    <dbReference type="NCBI Taxonomy" id="96803"/>
    <lineage>
        <taxon>Eukaryota</taxon>
        <taxon>Metazoa</taxon>
        <taxon>Ecdysozoa</taxon>
        <taxon>Arthropoda</taxon>
        <taxon>Crustacea</taxon>
        <taxon>Multicrustacea</taxon>
        <taxon>Malacostraca</taxon>
        <taxon>Eumalacostraca</taxon>
        <taxon>Peracarida</taxon>
        <taxon>Isopoda</taxon>
        <taxon>Oniscidea</taxon>
        <taxon>Crinocheta</taxon>
        <taxon>Armadillidiidae</taxon>
        <taxon>Armadillidium</taxon>
    </lineage>
</organism>
<dbReference type="GO" id="GO:0006506">
    <property type="term" value="P:GPI anchor biosynthetic process"/>
    <property type="evidence" value="ECO:0007669"/>
    <property type="project" value="UniProtKB-UniPathway"/>
</dbReference>
<dbReference type="PANTHER" id="PTHR21072:SF13">
    <property type="entry name" value="GPI TRANSAMIDASE COMPONENT PIG-S"/>
    <property type="match status" value="1"/>
</dbReference>
<accession>A0A5N5T0A6</accession>
<feature type="transmembrane region" description="Helical" evidence="10">
    <location>
        <begin position="358"/>
        <end position="380"/>
    </location>
</feature>
<keyword evidence="9" id="KW-0325">Glycoprotein</keyword>
<evidence type="ECO:0000256" key="8">
    <source>
        <dbReference type="ARBA" id="ARBA00023136"/>
    </source>
</evidence>
<evidence type="ECO:0000256" key="2">
    <source>
        <dbReference type="ARBA" id="ARBA00004687"/>
    </source>
</evidence>
<protein>
    <submittedName>
        <fullName evidence="11">GPI transamidase component PIG-S</fullName>
    </submittedName>
</protein>
<dbReference type="PANTHER" id="PTHR21072">
    <property type="entry name" value="GPI TRANSAMIDASE COMPONENT PIG-S"/>
    <property type="match status" value="1"/>
</dbReference>
<sequence>MLAKEILFFINPDVDLNILTETIHAMTFNPSANLNPSKDLKITKEIIQNKGIKAMRQVPTEPAYDVTLTLMLPQPHFLKAEWDVSAAVKDYLDPLVDELKDIVELRIRSQILYMTSMRINPKWSSNYKHYSLPEKQLPLTINSIEAKLGSFVSTRPSLHFIVYIPSDLQTPLYIHRNDGTPLESNSFLIPRWGGIMIHNPPEKLIEKKGNSSLPLTFQIDSQWVMKTVIFHLHKLFPIPSLNEKDVKYTEQIYANSLTDWQINGLARARVLSYLNSIKITLQSLCDLVGEISNMVVSDEVAGWVWSAVDDWKLCLDASQEGRLEEATAFCKRAFVSSDAAFFHPSMLALLYFPDNQKYAIYVPLFLPVSIPVVLSFRTVFKLLNFKAKKD</sequence>
<evidence type="ECO:0000256" key="9">
    <source>
        <dbReference type="ARBA" id="ARBA00023180"/>
    </source>
</evidence>